<dbReference type="EMBL" id="BMFC01000004">
    <property type="protein sequence ID" value="GGC05225.1"/>
    <property type="molecule type" value="Genomic_DNA"/>
</dbReference>
<comment type="caution">
    <text evidence="1">The sequence shown here is derived from an EMBL/GenBank/DDBJ whole genome shotgun (WGS) entry which is preliminary data.</text>
</comment>
<gene>
    <name evidence="1" type="ORF">GCM10011363_22440</name>
</gene>
<sequence>MPATSIEERALRLLKAFESAGRPISRVTIEGKKIELVLATEQTPDEYAGIDMRYDKA</sequence>
<evidence type="ECO:0000313" key="1">
    <source>
        <dbReference type="EMBL" id="GGC05225.1"/>
    </source>
</evidence>
<proteinExistence type="predicted"/>
<keyword evidence="2" id="KW-1185">Reference proteome</keyword>
<evidence type="ECO:0000313" key="2">
    <source>
        <dbReference type="Proteomes" id="UP000645462"/>
    </source>
</evidence>
<protein>
    <submittedName>
        <fullName evidence="1">Uncharacterized protein</fullName>
    </submittedName>
</protein>
<accession>A0ABQ1KNQ3</accession>
<organism evidence="1 2">
    <name type="scientific">Marivita lacus</name>
    <dbReference type="NCBI Taxonomy" id="1323742"/>
    <lineage>
        <taxon>Bacteria</taxon>
        <taxon>Pseudomonadati</taxon>
        <taxon>Pseudomonadota</taxon>
        <taxon>Alphaproteobacteria</taxon>
        <taxon>Rhodobacterales</taxon>
        <taxon>Roseobacteraceae</taxon>
        <taxon>Marivita</taxon>
    </lineage>
</organism>
<dbReference type="Proteomes" id="UP000645462">
    <property type="component" value="Unassembled WGS sequence"/>
</dbReference>
<name>A0ABQ1KNQ3_9RHOB</name>
<reference evidence="2" key="1">
    <citation type="journal article" date="2019" name="Int. J. Syst. Evol. Microbiol.">
        <title>The Global Catalogue of Microorganisms (GCM) 10K type strain sequencing project: providing services to taxonomists for standard genome sequencing and annotation.</title>
        <authorList>
            <consortium name="The Broad Institute Genomics Platform"/>
            <consortium name="The Broad Institute Genome Sequencing Center for Infectious Disease"/>
            <person name="Wu L."/>
            <person name="Ma J."/>
        </authorList>
    </citation>
    <scope>NUCLEOTIDE SEQUENCE [LARGE SCALE GENOMIC DNA]</scope>
    <source>
        <strain evidence="2">CGMCC 1.12478</strain>
    </source>
</reference>